<organism evidence="2 3">
    <name type="scientific">Stylosanthes scabra</name>
    <dbReference type="NCBI Taxonomy" id="79078"/>
    <lineage>
        <taxon>Eukaryota</taxon>
        <taxon>Viridiplantae</taxon>
        <taxon>Streptophyta</taxon>
        <taxon>Embryophyta</taxon>
        <taxon>Tracheophyta</taxon>
        <taxon>Spermatophyta</taxon>
        <taxon>Magnoliopsida</taxon>
        <taxon>eudicotyledons</taxon>
        <taxon>Gunneridae</taxon>
        <taxon>Pentapetalae</taxon>
        <taxon>rosids</taxon>
        <taxon>fabids</taxon>
        <taxon>Fabales</taxon>
        <taxon>Fabaceae</taxon>
        <taxon>Papilionoideae</taxon>
        <taxon>50 kb inversion clade</taxon>
        <taxon>dalbergioids sensu lato</taxon>
        <taxon>Dalbergieae</taxon>
        <taxon>Pterocarpus clade</taxon>
        <taxon>Stylosanthes</taxon>
    </lineage>
</organism>
<sequence>MAGTALIAIRPPHEPHTVGAESAYSINISVESDREIGKLAYRFQAITAVNGLEYKPSWLSEDNYVWITFEVHRQQMQDRFMEFCAEVLHVGGSSGFRPFVPQTVPSPINVAPPDDVTMTDYNSADDSEYDDESSCHSTEEDEDVPNTPSVRGLRLVLSALLSIPNLSKV</sequence>
<feature type="region of interest" description="Disordered" evidence="1">
    <location>
        <begin position="107"/>
        <end position="148"/>
    </location>
</feature>
<protein>
    <submittedName>
        <fullName evidence="2">Uncharacterized protein</fullName>
    </submittedName>
</protein>
<reference evidence="2 3" key="1">
    <citation type="journal article" date="2023" name="Plants (Basel)">
        <title>Bridging the Gap: Combining Genomics and Transcriptomics Approaches to Understand Stylosanthes scabra, an Orphan Legume from the Brazilian Caatinga.</title>
        <authorList>
            <person name="Ferreira-Neto J.R.C."/>
            <person name="da Silva M.D."/>
            <person name="Binneck E."/>
            <person name="de Melo N.F."/>
            <person name="da Silva R.H."/>
            <person name="de Melo A.L.T.M."/>
            <person name="Pandolfi V."/>
            <person name="Bustamante F.O."/>
            <person name="Brasileiro-Vidal A.C."/>
            <person name="Benko-Iseppon A.M."/>
        </authorList>
    </citation>
    <scope>NUCLEOTIDE SEQUENCE [LARGE SCALE GENOMIC DNA]</scope>
    <source>
        <tissue evidence="2">Leaves</tissue>
    </source>
</reference>
<feature type="compositionally biased region" description="Acidic residues" evidence="1">
    <location>
        <begin position="123"/>
        <end position="132"/>
    </location>
</feature>
<dbReference type="Proteomes" id="UP001341840">
    <property type="component" value="Unassembled WGS sequence"/>
</dbReference>
<keyword evidence="3" id="KW-1185">Reference proteome</keyword>
<proteinExistence type="predicted"/>
<accession>A0ABU6QSR5</accession>
<dbReference type="EMBL" id="JASCZI010001504">
    <property type="protein sequence ID" value="MED6115089.1"/>
    <property type="molecule type" value="Genomic_DNA"/>
</dbReference>
<evidence type="ECO:0000313" key="3">
    <source>
        <dbReference type="Proteomes" id="UP001341840"/>
    </source>
</evidence>
<gene>
    <name evidence="2" type="ORF">PIB30_086833</name>
</gene>
<evidence type="ECO:0000313" key="2">
    <source>
        <dbReference type="EMBL" id="MED6115089.1"/>
    </source>
</evidence>
<evidence type="ECO:0000256" key="1">
    <source>
        <dbReference type="SAM" id="MobiDB-lite"/>
    </source>
</evidence>
<name>A0ABU6QSR5_9FABA</name>
<comment type="caution">
    <text evidence="2">The sequence shown here is derived from an EMBL/GenBank/DDBJ whole genome shotgun (WGS) entry which is preliminary data.</text>
</comment>